<keyword evidence="5" id="KW-0521">NADP</keyword>
<dbReference type="PANTHER" id="PTHR43098">
    <property type="entry name" value="L-ORNITHINE N(5)-MONOOXYGENASE-RELATED"/>
    <property type="match status" value="1"/>
</dbReference>
<reference evidence="8" key="2">
    <citation type="submission" date="2025-08" db="UniProtKB">
        <authorList>
            <consortium name="EnsemblFungi"/>
        </authorList>
    </citation>
    <scope>IDENTIFICATION</scope>
    <source>
        <strain evidence="8">4287 / CBS 123668 / FGSC 9935 / NRRL 34936</strain>
    </source>
</reference>
<evidence type="ECO:0000256" key="6">
    <source>
        <dbReference type="ARBA" id="ARBA00023002"/>
    </source>
</evidence>
<name>A0A0D2YD43_FUSOF</name>
<evidence type="ECO:0000313" key="9">
    <source>
        <dbReference type="Proteomes" id="UP000002489"/>
    </source>
</evidence>
<evidence type="ECO:0000256" key="7">
    <source>
        <dbReference type="ARBA" id="ARBA00023033"/>
    </source>
</evidence>
<evidence type="ECO:0000256" key="5">
    <source>
        <dbReference type="ARBA" id="ARBA00022857"/>
    </source>
</evidence>
<organism evidence="8 9">
    <name type="scientific">Fusarium oxysporum (strain Fo5176)</name>
    <name type="common">Fusarium vascular wilt</name>
    <dbReference type="NCBI Taxonomy" id="660025"/>
    <lineage>
        <taxon>Eukaryota</taxon>
        <taxon>Fungi</taxon>
        <taxon>Dikarya</taxon>
        <taxon>Ascomycota</taxon>
        <taxon>Pezizomycotina</taxon>
        <taxon>Sordariomycetes</taxon>
        <taxon>Hypocreomycetidae</taxon>
        <taxon>Hypocreales</taxon>
        <taxon>Nectriaceae</taxon>
        <taxon>Fusarium</taxon>
        <taxon>Fusarium oxysporum species complex</taxon>
    </lineage>
</organism>
<accession>A0A0D2YD43</accession>
<evidence type="ECO:0000256" key="2">
    <source>
        <dbReference type="ARBA" id="ARBA00010139"/>
    </source>
</evidence>
<evidence type="ECO:0000256" key="3">
    <source>
        <dbReference type="ARBA" id="ARBA00022630"/>
    </source>
</evidence>
<dbReference type="AlphaFoldDB" id="A0A0D2YD43"/>
<evidence type="ECO:0008006" key="10">
    <source>
        <dbReference type="Google" id="ProtNLM"/>
    </source>
</evidence>
<comment type="similarity">
    <text evidence="2">Belongs to the FAD-binding monooxygenase family.</text>
</comment>
<comment type="cofactor">
    <cofactor evidence="1">
        <name>FAD</name>
        <dbReference type="ChEBI" id="CHEBI:57692"/>
    </cofactor>
</comment>
<evidence type="ECO:0000256" key="4">
    <source>
        <dbReference type="ARBA" id="ARBA00022827"/>
    </source>
</evidence>
<dbReference type="Gene3D" id="3.50.50.60">
    <property type="entry name" value="FAD/NAD(P)-binding domain"/>
    <property type="match status" value="2"/>
</dbReference>
<dbReference type="EnsemblFungi" id="FOXG_14225T0">
    <property type="protein sequence ID" value="FOXG_14225P0"/>
    <property type="gene ID" value="FOXG_14225"/>
</dbReference>
<dbReference type="InterPro" id="IPR036188">
    <property type="entry name" value="FAD/NAD-bd_sf"/>
</dbReference>
<evidence type="ECO:0000313" key="8">
    <source>
        <dbReference type="EnsemblFungi" id="FOXG_14225P0"/>
    </source>
</evidence>
<keyword evidence="4" id="KW-0274">FAD</keyword>
<proteinExistence type="inferred from homology"/>
<dbReference type="SUPFAM" id="SSF51905">
    <property type="entry name" value="FAD/NAD(P)-binding domain"/>
    <property type="match status" value="1"/>
</dbReference>
<dbReference type="GO" id="GO:0004497">
    <property type="term" value="F:monooxygenase activity"/>
    <property type="evidence" value="ECO:0007669"/>
    <property type="project" value="UniProtKB-KW"/>
</dbReference>
<keyword evidence="7" id="KW-0503">Monooxygenase</keyword>
<reference evidence="9" key="1">
    <citation type="journal article" date="2012" name="Mol. Plant Microbe Interact.">
        <title>A highly conserved effector in Fusarium oxysporum is required for full virulence on Arabidopsis.</title>
        <authorList>
            <person name="Thatcher L.F."/>
            <person name="Gardiner D.M."/>
            <person name="Kazan K."/>
            <person name="Manners J."/>
        </authorList>
    </citation>
    <scope>NUCLEOTIDE SEQUENCE [LARGE SCALE GENOMIC DNA]</scope>
    <source>
        <strain evidence="9">Fo5176</strain>
    </source>
</reference>
<dbReference type="Proteomes" id="UP000002489">
    <property type="component" value="Unassembled WGS sequence"/>
</dbReference>
<keyword evidence="3" id="KW-0285">Flavoprotein</keyword>
<dbReference type="InterPro" id="IPR050775">
    <property type="entry name" value="FAD-binding_Monooxygenases"/>
</dbReference>
<keyword evidence="6" id="KW-0560">Oxidoreductase</keyword>
<dbReference type="STRING" id="426428.A0A0D2YD43"/>
<protein>
    <recommendedName>
        <fullName evidence="10">Monooxygenase</fullName>
    </recommendedName>
</protein>
<dbReference type="PANTHER" id="PTHR43098:SF3">
    <property type="entry name" value="L-ORNITHINE N(5)-MONOOXYGENASE-RELATED"/>
    <property type="match status" value="1"/>
</dbReference>
<evidence type="ECO:0000256" key="1">
    <source>
        <dbReference type="ARBA" id="ARBA00001974"/>
    </source>
</evidence>
<sequence>MYDFWCKKTRERIRDPIKRELLAPLEPPYWFGTKRPSLEQDYYEACDDPKTTVTNSPITEFTQNGIVTADGKHTEVDIVAVCTGYDAITGGLRSLGVKGRNGLDLDDKWETGVLTNLGMMVNGFPNFFMLYGPQDSWAMGANDPKKRRECLLYLGGMPAYFKHCRECLENWRDFEISFDARELEKSKE</sequence>